<dbReference type="AlphaFoldDB" id="A0A840BLN8"/>
<evidence type="ECO:0000256" key="10">
    <source>
        <dbReference type="ARBA" id="ARBA00047639"/>
    </source>
</evidence>
<dbReference type="GO" id="GO:0004821">
    <property type="term" value="F:histidine-tRNA ligase activity"/>
    <property type="evidence" value="ECO:0007669"/>
    <property type="project" value="UniProtKB-UniRule"/>
</dbReference>
<feature type="binding site" evidence="12">
    <location>
        <begin position="85"/>
        <end position="87"/>
    </location>
    <ligand>
        <name>L-histidine</name>
        <dbReference type="ChEBI" id="CHEBI:57595"/>
    </ligand>
</feature>
<evidence type="ECO:0000256" key="1">
    <source>
        <dbReference type="ARBA" id="ARBA00004496"/>
    </source>
</evidence>
<organism evidence="14 15">
    <name type="scientific">Niveibacterium umoris</name>
    <dbReference type="NCBI Taxonomy" id="1193620"/>
    <lineage>
        <taxon>Bacteria</taxon>
        <taxon>Pseudomonadati</taxon>
        <taxon>Pseudomonadota</taxon>
        <taxon>Betaproteobacteria</taxon>
        <taxon>Rhodocyclales</taxon>
        <taxon>Rhodocyclaceae</taxon>
        <taxon>Niveibacterium</taxon>
    </lineage>
</organism>
<evidence type="ECO:0000256" key="3">
    <source>
        <dbReference type="ARBA" id="ARBA00011738"/>
    </source>
</evidence>
<evidence type="ECO:0000256" key="9">
    <source>
        <dbReference type="ARBA" id="ARBA00023146"/>
    </source>
</evidence>
<dbReference type="NCBIfam" id="TIGR00442">
    <property type="entry name" value="hisS"/>
    <property type="match status" value="1"/>
</dbReference>
<name>A0A840BLN8_9RHOO</name>
<feature type="binding site" evidence="12">
    <location>
        <position position="116"/>
    </location>
    <ligand>
        <name>L-histidine</name>
        <dbReference type="ChEBI" id="CHEBI:57595"/>
    </ligand>
</feature>
<proteinExistence type="inferred from homology"/>
<dbReference type="PROSITE" id="PS50862">
    <property type="entry name" value="AA_TRNA_LIGASE_II"/>
    <property type="match status" value="1"/>
</dbReference>
<gene>
    <name evidence="11" type="primary">hisS</name>
    <name evidence="14" type="ORF">GGR36_001786</name>
</gene>
<evidence type="ECO:0000256" key="7">
    <source>
        <dbReference type="ARBA" id="ARBA00022840"/>
    </source>
</evidence>
<feature type="domain" description="Aminoacyl-transfer RNA synthetases class-II family profile" evidence="13">
    <location>
        <begin position="1"/>
        <end position="331"/>
    </location>
</feature>
<keyword evidence="8 11" id="KW-0648">Protein biosynthesis</keyword>
<sequence>MAQKLIQGVRGMHDILPDEAERWELLEEIIRNWLRSYGYRPIRTPILEFTPLFVRSVGEHTDIVEREMYAFEDRLNGDSLVLRPEGTAPCVRAVLEHNLINASGPQRLYYNGPMFRHERPQKGRQRQFHQFGVEAFGYSGPDIDAEHIVMLARLWRDLGLEEDITLELNTLGSSDERAAHRVALIAYFEAHAEQLDADAQRRLHSNPLRILDTKNPAMQALVEAAPKLVEFLGVDSLAHFEGVQALLREAAIPFRINPRLVRGLDYYNRTVFEWVTDKLGAQATVCGGGRYDGLVEQLGGKPTPACGFGLGVERLMMLWSELDPDMARSVPDVYLVHQGEPAARFAFRLAEQLREDGFAVVLHCGGGNFKNQMKKADASGAAVAVIIGDDEAAAEEASFKLLREGGEQRRLPAAQLGETLAALLYNVEEEDGSV</sequence>
<dbReference type="Gene3D" id="3.40.50.800">
    <property type="entry name" value="Anticodon-binding domain"/>
    <property type="match status" value="1"/>
</dbReference>
<evidence type="ECO:0000256" key="2">
    <source>
        <dbReference type="ARBA" id="ARBA00008226"/>
    </source>
</evidence>
<keyword evidence="6 11" id="KW-0547">Nucleotide-binding</keyword>
<dbReference type="InterPro" id="IPR033656">
    <property type="entry name" value="HisRS_anticodon"/>
</dbReference>
<keyword evidence="7 11" id="KW-0067">ATP-binding</keyword>
<feature type="binding site" evidence="12">
    <location>
        <position position="134"/>
    </location>
    <ligand>
        <name>L-histidine</name>
        <dbReference type="ChEBI" id="CHEBI:57595"/>
    </ligand>
</feature>
<comment type="subunit">
    <text evidence="3 11">Homodimer.</text>
</comment>
<evidence type="ECO:0000256" key="6">
    <source>
        <dbReference type="ARBA" id="ARBA00022741"/>
    </source>
</evidence>
<dbReference type="CDD" id="cd00859">
    <property type="entry name" value="HisRS_anticodon"/>
    <property type="match status" value="1"/>
</dbReference>
<dbReference type="EC" id="6.1.1.21" evidence="11"/>
<dbReference type="PANTHER" id="PTHR43707">
    <property type="entry name" value="HISTIDYL-TRNA SYNTHETASE"/>
    <property type="match status" value="1"/>
</dbReference>
<dbReference type="InterPro" id="IPR045864">
    <property type="entry name" value="aa-tRNA-synth_II/BPL/LPL"/>
</dbReference>
<evidence type="ECO:0000313" key="14">
    <source>
        <dbReference type="EMBL" id="MBB4012478.1"/>
    </source>
</evidence>
<dbReference type="RefSeq" id="WP_183634275.1">
    <property type="nucleotide sequence ID" value="NZ_BAABLE010000011.1"/>
</dbReference>
<dbReference type="GO" id="GO:0006427">
    <property type="term" value="P:histidyl-tRNA aminoacylation"/>
    <property type="evidence" value="ECO:0007669"/>
    <property type="project" value="UniProtKB-UniRule"/>
</dbReference>
<keyword evidence="15" id="KW-1185">Reference proteome</keyword>
<evidence type="ECO:0000256" key="8">
    <source>
        <dbReference type="ARBA" id="ARBA00022917"/>
    </source>
</evidence>
<dbReference type="Pfam" id="PF13393">
    <property type="entry name" value="tRNA-synt_His"/>
    <property type="match status" value="1"/>
</dbReference>
<dbReference type="SUPFAM" id="SSF52954">
    <property type="entry name" value="Class II aaRS ABD-related"/>
    <property type="match status" value="1"/>
</dbReference>
<dbReference type="InterPro" id="IPR036621">
    <property type="entry name" value="Anticodon-bd_dom_sf"/>
</dbReference>
<evidence type="ECO:0000256" key="12">
    <source>
        <dbReference type="PIRSR" id="PIRSR001549-1"/>
    </source>
</evidence>
<dbReference type="InterPro" id="IPR004516">
    <property type="entry name" value="HisRS/HisZ"/>
</dbReference>
<evidence type="ECO:0000259" key="13">
    <source>
        <dbReference type="PROSITE" id="PS50862"/>
    </source>
</evidence>
<keyword evidence="5 11" id="KW-0436">Ligase</keyword>
<comment type="catalytic activity">
    <reaction evidence="10 11">
        <text>tRNA(His) + L-histidine + ATP = L-histidyl-tRNA(His) + AMP + diphosphate + H(+)</text>
        <dbReference type="Rhea" id="RHEA:17313"/>
        <dbReference type="Rhea" id="RHEA-COMP:9665"/>
        <dbReference type="Rhea" id="RHEA-COMP:9689"/>
        <dbReference type="ChEBI" id="CHEBI:15378"/>
        <dbReference type="ChEBI" id="CHEBI:30616"/>
        <dbReference type="ChEBI" id="CHEBI:33019"/>
        <dbReference type="ChEBI" id="CHEBI:57595"/>
        <dbReference type="ChEBI" id="CHEBI:78442"/>
        <dbReference type="ChEBI" id="CHEBI:78527"/>
        <dbReference type="ChEBI" id="CHEBI:456215"/>
        <dbReference type="EC" id="6.1.1.21"/>
    </reaction>
</comment>
<dbReference type="InterPro" id="IPR006195">
    <property type="entry name" value="aa-tRNA-synth_II"/>
</dbReference>
<reference evidence="14 15" key="1">
    <citation type="submission" date="2020-08" db="EMBL/GenBank/DDBJ databases">
        <title>Genomic Encyclopedia of Type Strains, Phase IV (KMG-IV): sequencing the most valuable type-strain genomes for metagenomic binning, comparative biology and taxonomic classification.</title>
        <authorList>
            <person name="Goeker M."/>
        </authorList>
    </citation>
    <scope>NUCLEOTIDE SEQUENCE [LARGE SCALE GENOMIC DNA]</scope>
    <source>
        <strain evidence="14 15">DSM 106739</strain>
    </source>
</reference>
<comment type="caution">
    <text evidence="14">The sequence shown here is derived from an EMBL/GenBank/DDBJ whole genome shotgun (WGS) entry which is preliminary data.</text>
</comment>
<comment type="similarity">
    <text evidence="2 11">Belongs to the class-II aminoacyl-tRNA synthetase family.</text>
</comment>
<feature type="binding site" evidence="12">
    <location>
        <position position="262"/>
    </location>
    <ligand>
        <name>L-histidine</name>
        <dbReference type="ChEBI" id="CHEBI:57595"/>
    </ligand>
</feature>
<evidence type="ECO:0000313" key="15">
    <source>
        <dbReference type="Proteomes" id="UP000561045"/>
    </source>
</evidence>
<comment type="subcellular location">
    <subcellularLocation>
        <location evidence="1 11">Cytoplasm</location>
    </subcellularLocation>
</comment>
<evidence type="ECO:0000256" key="4">
    <source>
        <dbReference type="ARBA" id="ARBA00022490"/>
    </source>
</evidence>
<evidence type="ECO:0000256" key="11">
    <source>
        <dbReference type="HAMAP-Rule" id="MF_00127"/>
    </source>
</evidence>
<dbReference type="InterPro" id="IPR015807">
    <property type="entry name" value="His-tRNA-ligase"/>
</dbReference>
<feature type="binding site" evidence="12">
    <location>
        <begin position="266"/>
        <end position="267"/>
    </location>
    <ligand>
        <name>L-histidine</name>
        <dbReference type="ChEBI" id="CHEBI:57595"/>
    </ligand>
</feature>
<evidence type="ECO:0000256" key="5">
    <source>
        <dbReference type="ARBA" id="ARBA00022598"/>
    </source>
</evidence>
<dbReference type="Gene3D" id="3.30.930.10">
    <property type="entry name" value="Bira Bifunctional Protein, Domain 2"/>
    <property type="match status" value="1"/>
</dbReference>
<dbReference type="GO" id="GO:0005737">
    <property type="term" value="C:cytoplasm"/>
    <property type="evidence" value="ECO:0007669"/>
    <property type="project" value="UniProtKB-SubCell"/>
</dbReference>
<dbReference type="InterPro" id="IPR004154">
    <property type="entry name" value="Anticodon-bd"/>
</dbReference>
<protein>
    <recommendedName>
        <fullName evidence="11">Histidine--tRNA ligase</fullName>
        <ecNumber evidence="11">6.1.1.21</ecNumber>
    </recommendedName>
    <alternativeName>
        <fullName evidence="11">Histidyl-tRNA synthetase</fullName>
        <shortName evidence="11">HisRS</shortName>
    </alternativeName>
</protein>
<dbReference type="PIRSF" id="PIRSF001549">
    <property type="entry name" value="His-tRNA_synth"/>
    <property type="match status" value="1"/>
</dbReference>
<keyword evidence="4 11" id="KW-0963">Cytoplasm</keyword>
<dbReference type="HAMAP" id="MF_00127">
    <property type="entry name" value="His_tRNA_synth"/>
    <property type="match status" value="1"/>
</dbReference>
<dbReference type="SUPFAM" id="SSF55681">
    <property type="entry name" value="Class II aaRS and biotin synthetases"/>
    <property type="match status" value="1"/>
</dbReference>
<dbReference type="Pfam" id="PF03129">
    <property type="entry name" value="HGTP_anticodon"/>
    <property type="match status" value="1"/>
</dbReference>
<dbReference type="GO" id="GO:0005524">
    <property type="term" value="F:ATP binding"/>
    <property type="evidence" value="ECO:0007669"/>
    <property type="project" value="UniProtKB-UniRule"/>
</dbReference>
<keyword evidence="9 11" id="KW-0030">Aminoacyl-tRNA synthetase</keyword>
<dbReference type="FunFam" id="3.30.930.10:FF:000005">
    <property type="entry name" value="Histidine--tRNA ligase"/>
    <property type="match status" value="1"/>
</dbReference>
<dbReference type="InterPro" id="IPR041715">
    <property type="entry name" value="HisRS-like_core"/>
</dbReference>
<dbReference type="CDD" id="cd00773">
    <property type="entry name" value="HisRS-like_core"/>
    <property type="match status" value="1"/>
</dbReference>
<accession>A0A840BLN8</accession>
<dbReference type="Proteomes" id="UP000561045">
    <property type="component" value="Unassembled WGS sequence"/>
</dbReference>
<feature type="binding site" evidence="12">
    <location>
        <position position="130"/>
    </location>
    <ligand>
        <name>L-histidine</name>
        <dbReference type="ChEBI" id="CHEBI:57595"/>
    </ligand>
</feature>
<dbReference type="EMBL" id="JACIET010000001">
    <property type="protein sequence ID" value="MBB4012478.1"/>
    <property type="molecule type" value="Genomic_DNA"/>
</dbReference>
<dbReference type="PANTHER" id="PTHR43707:SF1">
    <property type="entry name" value="HISTIDINE--TRNA LIGASE, MITOCHONDRIAL-RELATED"/>
    <property type="match status" value="1"/>
</dbReference>